<dbReference type="Proteomes" id="UP000290037">
    <property type="component" value="Unassembled WGS sequence"/>
</dbReference>
<dbReference type="Pfam" id="PF13630">
    <property type="entry name" value="SdpI"/>
    <property type="match status" value="1"/>
</dbReference>
<evidence type="ECO:0000256" key="1">
    <source>
        <dbReference type="SAM" id="Phobius"/>
    </source>
</evidence>
<keyword evidence="5" id="KW-1185">Reference proteome</keyword>
<dbReference type="RefSeq" id="WP_072982942.1">
    <property type="nucleotide sequence ID" value="NZ_FQXT01000004.1"/>
</dbReference>
<protein>
    <submittedName>
        <fullName evidence="2">SdpI/YhfL family protein</fullName>
    </submittedName>
    <submittedName>
        <fullName evidence="3">SdpI/YhfL protein family protein</fullName>
    </submittedName>
</protein>
<reference evidence="4" key="2">
    <citation type="submission" date="2016-11" db="EMBL/GenBank/DDBJ databases">
        <authorList>
            <person name="Varghese N."/>
            <person name="Submissions S."/>
        </authorList>
    </citation>
    <scope>NUCLEOTIDE SEQUENCE [LARGE SCALE GENOMIC DNA]</scope>
    <source>
        <strain evidence="4">DSM 19859</strain>
    </source>
</reference>
<keyword evidence="1" id="KW-0472">Membrane</keyword>
<evidence type="ECO:0000313" key="5">
    <source>
        <dbReference type="Proteomes" id="UP000290037"/>
    </source>
</evidence>
<organism evidence="3 4">
    <name type="scientific">Leeuwenhoekiella palythoae</name>
    <dbReference type="NCBI Taxonomy" id="573501"/>
    <lineage>
        <taxon>Bacteria</taxon>
        <taxon>Pseudomonadati</taxon>
        <taxon>Bacteroidota</taxon>
        <taxon>Flavobacteriia</taxon>
        <taxon>Flavobacteriales</taxon>
        <taxon>Flavobacteriaceae</taxon>
        <taxon>Leeuwenhoekiella</taxon>
    </lineage>
</organism>
<feature type="transmembrane region" description="Helical" evidence="1">
    <location>
        <begin position="6"/>
        <end position="26"/>
    </location>
</feature>
<keyword evidence="1" id="KW-1133">Transmembrane helix</keyword>
<accession>A0A1M5YMB8</accession>
<dbReference type="AlphaFoldDB" id="A0A1M5YMB8"/>
<reference evidence="3" key="1">
    <citation type="submission" date="2016-11" db="EMBL/GenBank/DDBJ databases">
        <authorList>
            <person name="Jaros S."/>
            <person name="Januszkiewicz K."/>
            <person name="Wedrychowicz H."/>
        </authorList>
    </citation>
    <scope>NUCLEOTIDE SEQUENCE [LARGE SCALE GENOMIC DNA]</scope>
    <source>
        <strain evidence="3">DSM 19859</strain>
    </source>
</reference>
<evidence type="ECO:0000313" key="4">
    <source>
        <dbReference type="Proteomes" id="UP000184240"/>
    </source>
</evidence>
<dbReference type="OrthoDB" id="3173919at2"/>
<evidence type="ECO:0000313" key="3">
    <source>
        <dbReference type="EMBL" id="SHI13162.1"/>
    </source>
</evidence>
<dbReference type="EMBL" id="QOVN01000003">
    <property type="protein sequence ID" value="RXG29318.1"/>
    <property type="molecule type" value="Genomic_DNA"/>
</dbReference>
<name>A0A1M5YMB8_9FLAO</name>
<dbReference type="Proteomes" id="UP000184240">
    <property type="component" value="Unassembled WGS sequence"/>
</dbReference>
<proteinExistence type="predicted"/>
<dbReference type="EMBL" id="FQXT01000004">
    <property type="protein sequence ID" value="SHI13162.1"/>
    <property type="molecule type" value="Genomic_DNA"/>
</dbReference>
<reference evidence="2 5" key="3">
    <citation type="submission" date="2018-07" db="EMBL/GenBank/DDBJ databases">
        <title>Leeuwenhoekiella genomics.</title>
        <authorList>
            <person name="Tahon G."/>
            <person name="Willems A."/>
        </authorList>
    </citation>
    <scope>NUCLEOTIDE SEQUENCE [LARGE SCALE GENOMIC DNA]</scope>
    <source>
        <strain evidence="2 5">LMG 24856</strain>
    </source>
</reference>
<feature type="transmembrane region" description="Helical" evidence="1">
    <location>
        <begin position="87"/>
        <end position="105"/>
    </location>
</feature>
<keyword evidence="1" id="KW-0812">Transmembrane</keyword>
<dbReference type="InterPro" id="IPR025962">
    <property type="entry name" value="SdpI/YhfL"/>
</dbReference>
<dbReference type="STRING" id="573501.SAMN04487999_2140"/>
<sequence length="117" mass="13287">MHWENALTLTGGICGLVFVVVGILMYRFPPKKINHFYGYRTSKSMKSQDRWDFAQKFSSVKMIKAGVALLILAVLGAFVNLDFNPKVQMFLILLLIIGSVIYLLLGTEKALDKRFKE</sequence>
<gene>
    <name evidence="2" type="ORF">DSM01_1416</name>
    <name evidence="3" type="ORF">SAMN04487999_2140</name>
</gene>
<feature type="transmembrane region" description="Helical" evidence="1">
    <location>
        <begin position="62"/>
        <end position="81"/>
    </location>
</feature>
<evidence type="ECO:0000313" key="2">
    <source>
        <dbReference type="EMBL" id="RXG29318.1"/>
    </source>
</evidence>